<dbReference type="OrthoDB" id="10542742at2759"/>
<evidence type="ECO:0000256" key="1">
    <source>
        <dbReference type="SAM" id="MobiDB-lite"/>
    </source>
</evidence>
<keyword evidence="3" id="KW-1185">Reference proteome</keyword>
<reference evidence="2" key="1">
    <citation type="submission" date="2022-12" db="EMBL/GenBank/DDBJ databases">
        <authorList>
            <person name="Petersen C."/>
        </authorList>
    </citation>
    <scope>NUCLEOTIDE SEQUENCE</scope>
    <source>
        <strain evidence="2">IBT 29677</strain>
    </source>
</reference>
<name>A0A9W9VEU3_9EURO</name>
<organism evidence="2 3">
    <name type="scientific">Penicillium cosmopolitanum</name>
    <dbReference type="NCBI Taxonomy" id="1131564"/>
    <lineage>
        <taxon>Eukaryota</taxon>
        <taxon>Fungi</taxon>
        <taxon>Dikarya</taxon>
        <taxon>Ascomycota</taxon>
        <taxon>Pezizomycotina</taxon>
        <taxon>Eurotiomycetes</taxon>
        <taxon>Eurotiomycetidae</taxon>
        <taxon>Eurotiales</taxon>
        <taxon>Aspergillaceae</taxon>
        <taxon>Penicillium</taxon>
    </lineage>
</organism>
<dbReference type="RefSeq" id="XP_056483294.1">
    <property type="nucleotide sequence ID" value="XM_056637264.1"/>
</dbReference>
<proteinExistence type="predicted"/>
<accession>A0A9W9VEU3</accession>
<feature type="region of interest" description="Disordered" evidence="1">
    <location>
        <begin position="66"/>
        <end position="85"/>
    </location>
</feature>
<protein>
    <submittedName>
        <fullName evidence="2">Uncharacterized protein</fullName>
    </submittedName>
</protein>
<evidence type="ECO:0000313" key="3">
    <source>
        <dbReference type="Proteomes" id="UP001147747"/>
    </source>
</evidence>
<comment type="caution">
    <text evidence="2">The sequence shown here is derived from an EMBL/GenBank/DDBJ whole genome shotgun (WGS) entry which is preliminary data.</text>
</comment>
<dbReference type="Proteomes" id="UP001147747">
    <property type="component" value="Unassembled WGS sequence"/>
</dbReference>
<reference evidence="2" key="2">
    <citation type="journal article" date="2023" name="IMA Fungus">
        <title>Comparative genomic study of the Penicillium genus elucidates a diverse pangenome and 15 lateral gene transfer events.</title>
        <authorList>
            <person name="Petersen C."/>
            <person name="Sorensen T."/>
            <person name="Nielsen M.R."/>
            <person name="Sondergaard T.E."/>
            <person name="Sorensen J.L."/>
            <person name="Fitzpatrick D.A."/>
            <person name="Frisvad J.C."/>
            <person name="Nielsen K.L."/>
        </authorList>
    </citation>
    <scope>NUCLEOTIDE SEQUENCE</scope>
    <source>
        <strain evidence="2">IBT 29677</strain>
    </source>
</reference>
<evidence type="ECO:0000313" key="2">
    <source>
        <dbReference type="EMBL" id="KAJ5379508.1"/>
    </source>
</evidence>
<dbReference type="EMBL" id="JAPZBU010000011">
    <property type="protein sequence ID" value="KAJ5379508.1"/>
    <property type="molecule type" value="Genomic_DNA"/>
</dbReference>
<dbReference type="GeneID" id="81376244"/>
<sequence>MSSSLETIGHGALNDHFSSLSSAGIASGSSNHPAHMKWTFNAARVDLKMMQILNDELQTPRADITSISPKSTHHTPGNWNTRTSPQNAKQLFGNSSRVPMVKLTSPMPAEFPDSAIHTPETSASTLDPAPKTQTRVPREKCNIMKTIPTPESPDPTNSTGCLIPNQFDFIFLDRRLLESEPHTEYMDAVPRFLDSLETTVRNMEDTAFPLQTFMIQQQLVAGIPPR</sequence>
<dbReference type="AlphaFoldDB" id="A0A9W9VEU3"/>
<gene>
    <name evidence="2" type="ORF">N7509_012627</name>
</gene>